<dbReference type="EMBL" id="JAESWC010000018">
    <property type="protein sequence ID" value="MBL4938307.1"/>
    <property type="molecule type" value="Genomic_DNA"/>
</dbReference>
<dbReference type="Pfam" id="PF01799">
    <property type="entry name" value="Fer2_2"/>
    <property type="match status" value="1"/>
</dbReference>
<dbReference type="PANTHER" id="PTHR44379:SF8">
    <property type="entry name" value="XANTHINE DEHYDROGENASE IRON-SULFUR-BINDING SUBUNIT XDHC-RELATED"/>
    <property type="match status" value="1"/>
</dbReference>
<dbReference type="Gene3D" id="1.10.150.120">
    <property type="entry name" value="[2Fe-2S]-binding domain"/>
    <property type="match status" value="1"/>
</dbReference>
<dbReference type="InterPro" id="IPR036884">
    <property type="entry name" value="2Fe-2S-bd_dom_sf"/>
</dbReference>
<dbReference type="SUPFAM" id="SSF54292">
    <property type="entry name" value="2Fe-2S ferredoxin-like"/>
    <property type="match status" value="1"/>
</dbReference>
<evidence type="ECO:0000256" key="5">
    <source>
        <dbReference type="ARBA" id="ARBA00023014"/>
    </source>
</evidence>
<evidence type="ECO:0000256" key="2">
    <source>
        <dbReference type="ARBA" id="ARBA00022723"/>
    </source>
</evidence>
<dbReference type="Proteomes" id="UP000632377">
    <property type="component" value="Unassembled WGS sequence"/>
</dbReference>
<evidence type="ECO:0000313" key="8">
    <source>
        <dbReference type="Proteomes" id="UP000632377"/>
    </source>
</evidence>
<feature type="domain" description="2Fe-2S ferredoxin-type" evidence="6">
    <location>
        <begin position="1"/>
        <end position="77"/>
    </location>
</feature>
<dbReference type="RefSeq" id="WP_202751030.1">
    <property type="nucleotide sequence ID" value="NZ_JAESWC010000018.1"/>
</dbReference>
<dbReference type="PROSITE" id="PS00197">
    <property type="entry name" value="2FE2S_FER_1"/>
    <property type="match status" value="1"/>
</dbReference>
<dbReference type="InterPro" id="IPR006058">
    <property type="entry name" value="2Fe2S_fd_BS"/>
</dbReference>
<protein>
    <submittedName>
        <fullName evidence="7">(2Fe-2S)-binding protein</fullName>
    </submittedName>
</protein>
<dbReference type="InterPro" id="IPR012675">
    <property type="entry name" value="Beta-grasp_dom_sf"/>
</dbReference>
<evidence type="ECO:0000256" key="4">
    <source>
        <dbReference type="ARBA" id="ARBA00023004"/>
    </source>
</evidence>
<dbReference type="SUPFAM" id="SSF47741">
    <property type="entry name" value="CO dehydrogenase ISP C-domain like"/>
    <property type="match status" value="1"/>
</dbReference>
<evidence type="ECO:0000256" key="1">
    <source>
        <dbReference type="ARBA" id="ARBA00022714"/>
    </source>
</evidence>
<keyword evidence="1" id="KW-0001">2Fe-2S</keyword>
<dbReference type="Pfam" id="PF00111">
    <property type="entry name" value="Fer2"/>
    <property type="match status" value="1"/>
</dbReference>
<reference evidence="7 8" key="1">
    <citation type="submission" date="2021-01" db="EMBL/GenBank/DDBJ databases">
        <title>Genome public.</title>
        <authorList>
            <person name="Liu C."/>
            <person name="Sun Q."/>
        </authorList>
    </citation>
    <scope>NUCLEOTIDE SEQUENCE [LARGE SCALE GENOMIC DNA]</scope>
    <source>
        <strain evidence="7 8">YIM B02515</strain>
    </source>
</reference>
<dbReference type="InterPro" id="IPR036010">
    <property type="entry name" value="2Fe-2S_ferredoxin-like_sf"/>
</dbReference>
<keyword evidence="5" id="KW-0411">Iron-sulfur</keyword>
<keyword evidence="3" id="KW-0560">Oxidoreductase</keyword>
<gene>
    <name evidence="7" type="ORF">JK636_21575</name>
</gene>
<organism evidence="7 8">
    <name type="scientific">Clostridium rhizosphaerae</name>
    <dbReference type="NCBI Taxonomy" id="2803861"/>
    <lineage>
        <taxon>Bacteria</taxon>
        <taxon>Bacillati</taxon>
        <taxon>Bacillota</taxon>
        <taxon>Clostridia</taxon>
        <taxon>Eubacteriales</taxon>
        <taxon>Clostridiaceae</taxon>
        <taxon>Clostridium</taxon>
    </lineage>
</organism>
<dbReference type="InterPro" id="IPR051452">
    <property type="entry name" value="Diverse_Oxidoreductases"/>
</dbReference>
<name>A0ABS1TGV1_9CLOT</name>
<keyword evidence="2" id="KW-0479">Metal-binding</keyword>
<dbReference type="PANTHER" id="PTHR44379">
    <property type="entry name" value="OXIDOREDUCTASE WITH IRON-SULFUR SUBUNIT"/>
    <property type="match status" value="1"/>
</dbReference>
<proteinExistence type="predicted"/>
<dbReference type="PROSITE" id="PS51085">
    <property type="entry name" value="2FE2S_FER_2"/>
    <property type="match status" value="1"/>
</dbReference>
<dbReference type="InterPro" id="IPR002888">
    <property type="entry name" value="2Fe-2S-bd"/>
</dbReference>
<comment type="caution">
    <text evidence="7">The sequence shown here is derived from an EMBL/GenBank/DDBJ whole genome shotgun (WGS) entry which is preliminary data.</text>
</comment>
<dbReference type="CDD" id="cd00207">
    <property type="entry name" value="fer2"/>
    <property type="match status" value="1"/>
</dbReference>
<evidence type="ECO:0000313" key="7">
    <source>
        <dbReference type="EMBL" id="MBL4938307.1"/>
    </source>
</evidence>
<dbReference type="InterPro" id="IPR001041">
    <property type="entry name" value="2Fe-2S_ferredoxin-type"/>
</dbReference>
<dbReference type="Gene3D" id="3.10.20.30">
    <property type="match status" value="1"/>
</dbReference>
<evidence type="ECO:0000259" key="6">
    <source>
        <dbReference type="PROSITE" id="PS51085"/>
    </source>
</evidence>
<evidence type="ECO:0000256" key="3">
    <source>
        <dbReference type="ARBA" id="ARBA00023002"/>
    </source>
</evidence>
<keyword evidence="4" id="KW-0408">Iron</keyword>
<sequence>MFIKFKINGEEKTAEVNAEDRLLDFIREELYLTGTKEGCGEGECGACTIIMDNKTVPSCLVYAYEADGKELYTIEGKKALEELEVIQQAFVDAGAVQCGFCIPGMVMATKILLDKNINPRREEIREALQGNLCRCTGYVKIVDGVELSAKRLIERRCKVNE</sequence>
<keyword evidence="8" id="KW-1185">Reference proteome</keyword>
<accession>A0ABS1TGV1</accession>